<dbReference type="PANTHER" id="PTHR22776:SF89">
    <property type="entry name" value="CKLF-LIKE MARVEL TRANSMEMBRANE DOMAIN-CONTAINING PROTEIN 7"/>
    <property type="match status" value="1"/>
</dbReference>
<evidence type="ECO:0000256" key="2">
    <source>
        <dbReference type="ARBA" id="ARBA00022692"/>
    </source>
</evidence>
<comment type="subcellular location">
    <subcellularLocation>
        <location evidence="1">Membrane</location>
        <topology evidence="1">Multi-pass membrane protein</topology>
    </subcellularLocation>
</comment>
<dbReference type="AlphaFoldDB" id="A0AAY4D037"/>
<dbReference type="GO" id="GO:0016020">
    <property type="term" value="C:membrane"/>
    <property type="evidence" value="ECO:0007669"/>
    <property type="project" value="UniProtKB-SubCell"/>
</dbReference>
<evidence type="ECO:0000256" key="4">
    <source>
        <dbReference type="ARBA" id="ARBA00023136"/>
    </source>
</evidence>
<accession>A0AAY4D037</accession>
<evidence type="ECO:0000256" key="3">
    <source>
        <dbReference type="ARBA" id="ARBA00022989"/>
    </source>
</evidence>
<dbReference type="Proteomes" id="UP000694580">
    <property type="component" value="Unplaced"/>
</dbReference>
<dbReference type="GeneTree" id="ENSGT00980000203067"/>
<feature type="transmembrane region" description="Helical" evidence="6">
    <location>
        <begin position="42"/>
        <end position="66"/>
    </location>
</feature>
<gene>
    <name evidence="8" type="primary">LOC114797326</name>
</gene>
<evidence type="ECO:0000313" key="8">
    <source>
        <dbReference type="Ensembl" id="ENSDCDP00010038753.1"/>
    </source>
</evidence>
<proteinExistence type="predicted"/>
<protein>
    <recommendedName>
        <fullName evidence="7">MARVEL domain-containing protein</fullName>
    </recommendedName>
</protein>
<sequence>MASVVNVKYLRSARGLLKVAQLVVLLPVFLCVHTSWHRVSYAFAFFHVTTLVLLVAILLFLILAALKLPSRVTWVNWDVTEFALDILGFFSLVAVSCTAAVKSCDVPLLMGASISGILLTYLLAASASLSFQAAWRPPSTQTPGQVQDVKT</sequence>
<evidence type="ECO:0000256" key="5">
    <source>
        <dbReference type="PROSITE-ProRule" id="PRU00581"/>
    </source>
</evidence>
<dbReference type="PANTHER" id="PTHR22776">
    <property type="entry name" value="MARVEL-CONTAINING POTENTIAL LIPID RAFT-ASSOCIATED PROTEIN"/>
    <property type="match status" value="1"/>
</dbReference>
<dbReference type="Ensembl" id="ENSDCDT00010048421.1">
    <property type="protein sequence ID" value="ENSDCDP00010038753.1"/>
    <property type="gene ID" value="ENSDCDG00010025020.1"/>
</dbReference>
<dbReference type="RefSeq" id="XP_028847998.1">
    <property type="nucleotide sequence ID" value="XM_028992165.1"/>
</dbReference>
<evidence type="ECO:0000259" key="7">
    <source>
        <dbReference type="PROSITE" id="PS51225"/>
    </source>
</evidence>
<keyword evidence="2 5" id="KW-0812">Transmembrane</keyword>
<keyword evidence="4 5" id="KW-0472">Membrane</keyword>
<reference evidence="8" key="2">
    <citation type="submission" date="2025-09" db="UniProtKB">
        <authorList>
            <consortium name="Ensembl"/>
        </authorList>
    </citation>
    <scope>IDENTIFICATION</scope>
</reference>
<feature type="transmembrane region" description="Helical" evidence="6">
    <location>
        <begin position="82"/>
        <end position="101"/>
    </location>
</feature>
<name>A0AAY4D037_9TELE</name>
<evidence type="ECO:0000256" key="1">
    <source>
        <dbReference type="ARBA" id="ARBA00004141"/>
    </source>
</evidence>
<dbReference type="InterPro" id="IPR050578">
    <property type="entry name" value="MARVEL-CKLF_proteins"/>
</dbReference>
<feature type="domain" description="MARVEL" evidence="7">
    <location>
        <begin position="9"/>
        <end position="135"/>
    </location>
</feature>
<feature type="transmembrane region" description="Helical" evidence="6">
    <location>
        <begin position="107"/>
        <end position="131"/>
    </location>
</feature>
<reference evidence="8" key="1">
    <citation type="submission" date="2025-08" db="UniProtKB">
        <authorList>
            <consortium name="Ensembl"/>
        </authorList>
    </citation>
    <scope>IDENTIFICATION</scope>
</reference>
<organism evidence="8 9">
    <name type="scientific">Denticeps clupeoides</name>
    <name type="common">denticle herring</name>
    <dbReference type="NCBI Taxonomy" id="299321"/>
    <lineage>
        <taxon>Eukaryota</taxon>
        <taxon>Metazoa</taxon>
        <taxon>Chordata</taxon>
        <taxon>Craniata</taxon>
        <taxon>Vertebrata</taxon>
        <taxon>Euteleostomi</taxon>
        <taxon>Actinopterygii</taxon>
        <taxon>Neopterygii</taxon>
        <taxon>Teleostei</taxon>
        <taxon>Clupei</taxon>
        <taxon>Clupeiformes</taxon>
        <taxon>Denticipitoidei</taxon>
        <taxon>Denticipitidae</taxon>
        <taxon>Denticeps</taxon>
    </lineage>
</organism>
<dbReference type="InterPro" id="IPR008253">
    <property type="entry name" value="Marvel"/>
</dbReference>
<evidence type="ECO:0000313" key="9">
    <source>
        <dbReference type="Proteomes" id="UP000694580"/>
    </source>
</evidence>
<evidence type="ECO:0000256" key="6">
    <source>
        <dbReference type="SAM" id="Phobius"/>
    </source>
</evidence>
<keyword evidence="9" id="KW-1185">Reference proteome</keyword>
<dbReference type="PROSITE" id="PS51225">
    <property type="entry name" value="MARVEL"/>
    <property type="match status" value="1"/>
</dbReference>
<keyword evidence="3 6" id="KW-1133">Transmembrane helix</keyword>
<feature type="transmembrane region" description="Helical" evidence="6">
    <location>
        <begin position="16"/>
        <end position="36"/>
    </location>
</feature>
<dbReference type="GeneID" id="114797326"/>